<dbReference type="EMBL" id="AYZK01000001">
    <property type="protein sequence ID" value="KRM87925.1"/>
    <property type="molecule type" value="Genomic_DNA"/>
</dbReference>
<keyword evidence="1 7" id="KW-1003">Cell membrane</keyword>
<keyword evidence="4 7" id="KW-1133">Transmembrane helix</keyword>
<organism evidence="10 11">
    <name type="scientific">Lacticaseibacillus thailandensis DSM 22698 = JCM 13996</name>
    <dbReference type="NCBI Taxonomy" id="1423810"/>
    <lineage>
        <taxon>Bacteria</taxon>
        <taxon>Bacillati</taxon>
        <taxon>Bacillota</taxon>
        <taxon>Bacilli</taxon>
        <taxon>Lactobacillales</taxon>
        <taxon>Lactobacillaceae</taxon>
        <taxon>Lacticaseibacillus</taxon>
    </lineage>
</organism>
<dbReference type="STRING" id="1423810.FD19_GL000204"/>
<dbReference type="Proteomes" id="UP000051789">
    <property type="component" value="Unassembled WGS sequence"/>
</dbReference>
<keyword evidence="2 7" id="KW-0132">Cell division</keyword>
<gene>
    <name evidence="7" type="primary">ftsL</name>
    <name evidence="10" type="ORF">FD19_GL000204</name>
</gene>
<accession>A0A0R2C994</accession>
<dbReference type="PATRIC" id="fig|1423810.4.peg.208"/>
<comment type="subcellular location">
    <subcellularLocation>
        <location evidence="7">Cell membrane</location>
        <topology evidence="7">Single-pass type II membrane protein</topology>
    </subcellularLocation>
    <text evidence="7">Localizes to the division septum where it forms a ring structure.</text>
</comment>
<dbReference type="HAMAP" id="MF_00910">
    <property type="entry name" value="FtsL"/>
    <property type="match status" value="1"/>
</dbReference>
<comment type="caution">
    <text evidence="10">The sequence shown here is derived from an EMBL/GenBank/DDBJ whole genome shotgun (WGS) entry which is preliminary data.</text>
</comment>
<dbReference type="AlphaFoldDB" id="A0A0R2C994"/>
<dbReference type="GO" id="GO:0032153">
    <property type="term" value="C:cell division site"/>
    <property type="evidence" value="ECO:0007669"/>
    <property type="project" value="UniProtKB-UniRule"/>
</dbReference>
<evidence type="ECO:0000256" key="5">
    <source>
        <dbReference type="ARBA" id="ARBA00023136"/>
    </source>
</evidence>
<evidence type="ECO:0000256" key="2">
    <source>
        <dbReference type="ARBA" id="ARBA00022618"/>
    </source>
</evidence>
<dbReference type="InterPro" id="IPR011922">
    <property type="entry name" value="Cell_div_FtsL"/>
</dbReference>
<evidence type="ECO:0000256" key="1">
    <source>
        <dbReference type="ARBA" id="ARBA00022475"/>
    </source>
</evidence>
<evidence type="ECO:0000256" key="4">
    <source>
        <dbReference type="ARBA" id="ARBA00022989"/>
    </source>
</evidence>
<comment type="similarity">
    <text evidence="7">Belongs to the FtsL family.</text>
</comment>
<evidence type="ECO:0000313" key="11">
    <source>
        <dbReference type="Proteomes" id="UP000051789"/>
    </source>
</evidence>
<comment type="function">
    <text evidence="7">Essential cell division protein.</text>
</comment>
<evidence type="ECO:0000313" key="10">
    <source>
        <dbReference type="EMBL" id="KRM87925.1"/>
    </source>
</evidence>
<keyword evidence="6 7" id="KW-0131">Cell cycle</keyword>
<keyword evidence="8" id="KW-0175">Coiled coil</keyword>
<evidence type="ECO:0000256" key="3">
    <source>
        <dbReference type="ARBA" id="ARBA00022692"/>
    </source>
</evidence>
<name>A0A0R2C994_9LACO</name>
<keyword evidence="5 7" id="KW-0472">Membrane</keyword>
<proteinExistence type="inferred from homology"/>
<protein>
    <recommendedName>
        <fullName evidence="7">Cell division protein FtsL</fullName>
    </recommendedName>
</protein>
<feature type="coiled-coil region" evidence="8">
    <location>
        <begin position="65"/>
        <end position="92"/>
    </location>
</feature>
<dbReference type="RefSeq" id="WP_054749292.1">
    <property type="nucleotide sequence ID" value="NZ_AYZK01000001.1"/>
</dbReference>
<evidence type="ECO:0000256" key="6">
    <source>
        <dbReference type="ARBA" id="ARBA00023306"/>
    </source>
</evidence>
<dbReference type="GO" id="GO:0043093">
    <property type="term" value="P:FtsZ-dependent cytokinesis"/>
    <property type="evidence" value="ECO:0007669"/>
    <property type="project" value="UniProtKB-UniRule"/>
</dbReference>
<feature type="transmembrane region" description="Helical" evidence="7">
    <location>
        <begin position="42"/>
        <end position="60"/>
    </location>
</feature>
<evidence type="ECO:0000256" key="9">
    <source>
        <dbReference type="SAM" id="MobiDB-lite"/>
    </source>
</evidence>
<feature type="region of interest" description="Disordered" evidence="9">
    <location>
        <begin position="1"/>
        <end position="29"/>
    </location>
</feature>
<keyword evidence="11" id="KW-1185">Reference proteome</keyword>
<keyword evidence="3 7" id="KW-0812">Transmembrane</keyword>
<sequence>MDSTARNFDATAPQLQPKPRPRVQPQPVARPQRVPFSMVERALTACIAVAAVGFALLILSTQFSVAATTRTYQNLQNKIASATDRVTNYQQSVGELTASGRLAAFAQQHGLTVNDSNIKQVTK</sequence>
<dbReference type="OrthoDB" id="2300328at2"/>
<reference evidence="10 11" key="1">
    <citation type="journal article" date="2015" name="Genome Announc.">
        <title>Expanding the biotechnology potential of lactobacilli through comparative genomics of 213 strains and associated genera.</title>
        <authorList>
            <person name="Sun Z."/>
            <person name="Harris H.M."/>
            <person name="McCann A."/>
            <person name="Guo C."/>
            <person name="Argimon S."/>
            <person name="Zhang W."/>
            <person name="Yang X."/>
            <person name="Jeffery I.B."/>
            <person name="Cooney J.C."/>
            <person name="Kagawa T.F."/>
            <person name="Liu W."/>
            <person name="Song Y."/>
            <person name="Salvetti E."/>
            <person name="Wrobel A."/>
            <person name="Rasinkangas P."/>
            <person name="Parkhill J."/>
            <person name="Rea M.C."/>
            <person name="O'Sullivan O."/>
            <person name="Ritari J."/>
            <person name="Douillard F.P."/>
            <person name="Paul Ross R."/>
            <person name="Yang R."/>
            <person name="Briner A.E."/>
            <person name="Felis G.E."/>
            <person name="de Vos W.M."/>
            <person name="Barrangou R."/>
            <person name="Klaenhammer T.R."/>
            <person name="Caufield P.W."/>
            <person name="Cui Y."/>
            <person name="Zhang H."/>
            <person name="O'Toole P.W."/>
        </authorList>
    </citation>
    <scope>NUCLEOTIDE SEQUENCE [LARGE SCALE GENOMIC DNA]</scope>
    <source>
        <strain evidence="10 11">DSM 22698</strain>
    </source>
</reference>
<dbReference type="GO" id="GO:0005886">
    <property type="term" value="C:plasma membrane"/>
    <property type="evidence" value="ECO:0007669"/>
    <property type="project" value="UniProtKB-SubCell"/>
</dbReference>
<evidence type="ECO:0000256" key="7">
    <source>
        <dbReference type="HAMAP-Rule" id="MF_00910"/>
    </source>
</evidence>
<evidence type="ECO:0000256" key="8">
    <source>
        <dbReference type="SAM" id="Coils"/>
    </source>
</evidence>